<dbReference type="Proteomes" id="UP000320333">
    <property type="component" value="Unassembled WGS sequence"/>
</dbReference>
<reference evidence="10 11" key="1">
    <citation type="journal article" date="2019" name="Sci. Rep.">
        <title>Comparative genomics of chytrid fungi reveal insights into the obligate biotrophic and pathogenic lifestyle of Synchytrium endobioticum.</title>
        <authorList>
            <person name="van de Vossenberg B.T.L.H."/>
            <person name="Warris S."/>
            <person name="Nguyen H.D.T."/>
            <person name="van Gent-Pelzer M.P.E."/>
            <person name="Joly D.L."/>
            <person name="van de Geest H.C."/>
            <person name="Bonants P.J.M."/>
            <person name="Smith D.S."/>
            <person name="Levesque C.A."/>
            <person name="van der Lee T.A.J."/>
        </authorList>
    </citation>
    <scope>NUCLEOTIDE SEQUENCE [LARGE SCALE GENOMIC DNA]</scope>
    <source>
        <strain evidence="10 11">CBS 675.73</strain>
    </source>
</reference>
<feature type="compositionally biased region" description="Basic and acidic residues" evidence="9">
    <location>
        <begin position="2168"/>
        <end position="2177"/>
    </location>
</feature>
<feature type="region of interest" description="Disordered" evidence="9">
    <location>
        <begin position="1875"/>
        <end position="1947"/>
    </location>
</feature>
<dbReference type="EMBL" id="QEAP01000028">
    <property type="protein sequence ID" value="TPX77123.1"/>
    <property type="molecule type" value="Genomic_DNA"/>
</dbReference>
<feature type="coiled-coil region" evidence="8">
    <location>
        <begin position="1407"/>
        <end position="1441"/>
    </location>
</feature>
<feature type="coiled-coil region" evidence="8">
    <location>
        <begin position="1567"/>
        <end position="1633"/>
    </location>
</feature>
<comment type="subcellular location">
    <subcellularLocation>
        <location evidence="1">Cytoplasm</location>
        <location evidence="1">Cytoskeleton</location>
        <location evidence="1">Cilium basal body</location>
    </subcellularLocation>
    <subcellularLocation>
        <location evidence="2">Cytoplasm</location>
        <location evidence="2">Cytoskeleton</location>
        <location evidence="2">Microtubule organizing center</location>
        <location evidence="2">Centrosome</location>
    </subcellularLocation>
</comment>
<protein>
    <recommendedName>
        <fullName evidence="12">Centrosomal protein of 290kDa coiled-coil region domain-containing protein</fullName>
    </recommendedName>
</protein>
<name>A0A507FLI5_9FUNG</name>
<feature type="coiled-coil region" evidence="8">
    <location>
        <begin position="2462"/>
        <end position="2489"/>
    </location>
</feature>
<keyword evidence="7" id="KW-0966">Cell projection</keyword>
<feature type="compositionally biased region" description="Polar residues" evidence="9">
    <location>
        <begin position="674"/>
        <end position="691"/>
    </location>
</feature>
<comment type="caution">
    <text evidence="10">The sequence shown here is derived from an EMBL/GenBank/DDBJ whole genome shotgun (WGS) entry which is preliminary data.</text>
</comment>
<evidence type="ECO:0000256" key="1">
    <source>
        <dbReference type="ARBA" id="ARBA00004120"/>
    </source>
</evidence>
<feature type="coiled-coil region" evidence="8">
    <location>
        <begin position="431"/>
        <end position="458"/>
    </location>
</feature>
<dbReference type="OrthoDB" id="6351660at2759"/>
<evidence type="ECO:0000256" key="6">
    <source>
        <dbReference type="ARBA" id="ARBA00023212"/>
    </source>
</evidence>
<feature type="compositionally biased region" description="Basic and acidic residues" evidence="9">
    <location>
        <begin position="1898"/>
        <end position="1938"/>
    </location>
</feature>
<keyword evidence="6" id="KW-0206">Cytoskeleton</keyword>
<evidence type="ECO:0000256" key="9">
    <source>
        <dbReference type="SAM" id="MobiDB-lite"/>
    </source>
</evidence>
<feature type="coiled-coil region" evidence="8">
    <location>
        <begin position="1502"/>
        <end position="1529"/>
    </location>
</feature>
<dbReference type="GO" id="GO:0030030">
    <property type="term" value="P:cell projection organization"/>
    <property type="evidence" value="ECO:0007669"/>
    <property type="project" value="UniProtKB-KW"/>
</dbReference>
<feature type="compositionally biased region" description="Basic and acidic residues" evidence="9">
    <location>
        <begin position="2398"/>
        <end position="2410"/>
    </location>
</feature>
<feature type="coiled-coil region" evidence="8">
    <location>
        <begin position="2518"/>
        <end position="2570"/>
    </location>
</feature>
<proteinExistence type="predicted"/>
<feature type="compositionally biased region" description="Basic and acidic residues" evidence="9">
    <location>
        <begin position="2113"/>
        <end position="2134"/>
    </location>
</feature>
<gene>
    <name evidence="10" type="ORF">CcCBS67573_g01612</name>
</gene>
<evidence type="ECO:0008006" key="12">
    <source>
        <dbReference type="Google" id="ProtNLM"/>
    </source>
</evidence>
<evidence type="ECO:0000256" key="8">
    <source>
        <dbReference type="SAM" id="Coils"/>
    </source>
</evidence>
<dbReference type="InterPro" id="IPR026201">
    <property type="entry name" value="Cep290"/>
</dbReference>
<evidence type="ECO:0000313" key="10">
    <source>
        <dbReference type="EMBL" id="TPX77123.1"/>
    </source>
</evidence>
<dbReference type="STRING" id="246404.A0A507FLI5"/>
<evidence type="ECO:0000256" key="5">
    <source>
        <dbReference type="ARBA" id="ARBA00023054"/>
    </source>
</evidence>
<keyword evidence="4" id="KW-0970">Cilium biogenesis/degradation</keyword>
<evidence type="ECO:0000256" key="3">
    <source>
        <dbReference type="ARBA" id="ARBA00022490"/>
    </source>
</evidence>
<feature type="region of interest" description="Disordered" evidence="9">
    <location>
        <begin position="1995"/>
        <end position="2054"/>
    </location>
</feature>
<keyword evidence="11" id="KW-1185">Reference proteome</keyword>
<feature type="region of interest" description="Disordered" evidence="9">
    <location>
        <begin position="2397"/>
        <end position="2424"/>
    </location>
</feature>
<evidence type="ECO:0000256" key="7">
    <source>
        <dbReference type="ARBA" id="ARBA00023273"/>
    </source>
</evidence>
<feature type="coiled-coil region" evidence="8">
    <location>
        <begin position="1086"/>
        <end position="1161"/>
    </location>
</feature>
<feature type="region of interest" description="Disordered" evidence="9">
    <location>
        <begin position="2113"/>
        <end position="2181"/>
    </location>
</feature>
<feature type="coiled-coil region" evidence="8">
    <location>
        <begin position="483"/>
        <end position="559"/>
    </location>
</feature>
<feature type="region of interest" description="Disordered" evidence="9">
    <location>
        <begin position="668"/>
        <end position="691"/>
    </location>
</feature>
<feature type="coiled-coil region" evidence="8">
    <location>
        <begin position="616"/>
        <end position="657"/>
    </location>
</feature>
<evidence type="ECO:0000256" key="4">
    <source>
        <dbReference type="ARBA" id="ARBA00022794"/>
    </source>
</evidence>
<keyword evidence="5 8" id="KW-0175">Coiled coil</keyword>
<feature type="coiled-coil region" evidence="8">
    <location>
        <begin position="732"/>
        <end position="766"/>
    </location>
</feature>
<evidence type="ECO:0000313" key="11">
    <source>
        <dbReference type="Proteomes" id="UP000320333"/>
    </source>
</evidence>
<evidence type="ECO:0000256" key="2">
    <source>
        <dbReference type="ARBA" id="ARBA00004300"/>
    </source>
</evidence>
<dbReference type="PANTHER" id="PTHR18879:SF20">
    <property type="entry name" value="CENTROSOMAL PROTEIN OF 290 KDA"/>
    <property type="match status" value="1"/>
</dbReference>
<dbReference type="PANTHER" id="PTHR18879">
    <property type="entry name" value="CENTROSOMAL PROTEIN OF 290 KDA"/>
    <property type="match status" value="1"/>
</dbReference>
<organism evidence="10 11">
    <name type="scientific">Chytriomyces confervae</name>
    <dbReference type="NCBI Taxonomy" id="246404"/>
    <lineage>
        <taxon>Eukaryota</taxon>
        <taxon>Fungi</taxon>
        <taxon>Fungi incertae sedis</taxon>
        <taxon>Chytridiomycota</taxon>
        <taxon>Chytridiomycota incertae sedis</taxon>
        <taxon>Chytridiomycetes</taxon>
        <taxon>Chytridiales</taxon>
        <taxon>Chytriomycetaceae</taxon>
        <taxon>Chytriomyces</taxon>
    </lineage>
</organism>
<feature type="compositionally biased region" description="Polar residues" evidence="9">
    <location>
        <begin position="2014"/>
        <end position="2024"/>
    </location>
</feature>
<feature type="coiled-coil region" evidence="8">
    <location>
        <begin position="2278"/>
        <end position="2337"/>
    </location>
</feature>
<feature type="coiled-coil region" evidence="8">
    <location>
        <begin position="81"/>
        <end position="377"/>
    </location>
</feature>
<accession>A0A507FLI5</accession>
<keyword evidence="3" id="KW-0963">Cytoplasm</keyword>
<sequence>MTDTMANFTPKRTLMDWDLVARINFDRLLKNESKLDEELESLYPLLVSAKITEGDPRATPEALLKLFRLSQYVMELKNMFLEGAETQIERIEETLKTQESEISKLKSRSGAAPSAELRMLRQENLDLERRNELLTRDLQRVEENYAKEVKFGQEVGAALSEEKARYATLSETTRELQNEMKEREVQMVSQRHRLLSKNIEEEEFRSQLKEKNMEVNKYLAEIKSLTTQNVQLSNEVDTIGQELDATVSEIERNAREIEEMQTIINSNDLLLDQVTEERDTLKIKVEELSDKLQMKQSQTDEAVESLHYDFEYLKKIAAEADANAVMYKNQVERLTQEVAILKKNAISANDDSLRTEIREKDETIESLRLKLAEAYKDFEVLSLDWDRIDSLVKDKAGGELEGLRSQAALATRLREKVKLFKDRHVADMEKVQLVQKQMEEKEKELVDLRQRMDSYERGIFGLRESIREVKQLKLEKNIRDKEIATLAKKINDFEQQVSDFVEENEELRTRLGIKSGTKIDLSNVQSIKTVELEKAKGLNIALQKEIDTLEQERLKLKDALRLQALSRGERAVAMGLGVEELTAVEEYAAKLRGSDDTPFDIRSAKSSRPILNNAQLEKLTIELERIHVEAAEARERCEIAERDMRRVQAENRALEAVVKEVSVTLIKTRGTGGNPSKSATTQKPGTAKDASSQIRFPVIEKLLLALDKKKHKDLSSDLYGNESVEDHIVQVNQTLREELLAMRVQMEELERQVESSKQLAETSQKSAEALRMRAMKARGKVLELPTELLLGSVHDYSSVVEQLVECLMELQVKDKELRECRKSLEKFECHYAALAGKQRNLYRDYNLNKRNASQEISKLKDDLASAMNEREGAEIKIEELERLLKSIHDKCEWNHTQRSLVESQRAVAVLRVNEVTLKRKYLAAADAEQTTRKDNAKLKSDLMALDRVARETISRLNRSNAELCERIYNLTKVCEDSIPKTDFNLLQNKSDLHIAKTKLLLEREQNWVSEREQREADSRELIRANKTITNLEISLHEASQTVKIGEQSLQDLEGIRNDIQGREQLAVLNTKLVKLEVAQDVMQKRAELAESKCASVEAHEQQLKQRLDSLERSFLDASEANVKLKEVEIHLRNLLEGAVTREEHERTAQELKTQKDIASKLNAEVTKYKDLADISSNQTADLLHLRSQDEKEKAILRATIQELQMEGDEKLLIGKLHHHILALQMSESGAMRKLDVQQSKCLRLESRVVKLERAIDDRDSIIFQIKMDSRNSLRLLQKAVSEMRARLAGHVTLEKHEVLLPTNLRDLSHPIELRIPHQRVCAVARQLDARKLECEEKVKFFESQIRGFQDQVAERELSIQQLNELIDSLKPSVNASERIISWQSRMATLQVANLRLLRDLDFQRQAKLGAEANLEEHMSRVNALEDQLVSAQIEADNRQLEWEKRQEDMETIVQQLETEREQIFHAASLADQLKHSLPDRSLPVSHQLEAALRMLVERSRLLTAQEIKISGLEKRIAKFKEKLTHAGNKMAEKDSHITELRINVARNDLREGEGFTEYDNKTRMLVRKREGEAMKNAQEVINSLQRQLSKKEELVERYRDMITENRKEAAQQKEVEKAEISNLTEMINTLNDRQVNKLKNPHEVPQQLLSTNKDFEKERDVVLEMESTLRAKDDELAALREKYAKVKEKFLALREESDTEIANLREELSIRNASHHEYESQIEALKRDLHLNEKELALAAEAADESIKSRGLQEQISKLEREIAKRDHKISNMGKAIHQLKETLIKTAEEAAEMKIRESHENLASSTDQQGLRSMKKMAQLEGKVEKMAQVIETHKKNEKELQVCVTKLKSDLHKRDKEIEVLSDNLRDSQKLLRKQQQTLQEEEHNSHSRHGSTKRSMNDEKHGDASDKERRLAKLLDEEKKRAADATKERWDAEKKQQKRLSAMKAKLDENSLELSSCRDREKQLKETIQRLTQENQRYQKKVSNLNSLPAAAAAALQAQHQQHRREQQQRYSDSTESTQSYRESDSSRPTTDRSSYTASSMESVYFPPDDPDLSAEEAAVRRRLLKSLSETDHLQKLVLKREKEIYDIKQVAEVELAGEIDELKLKNKRLKEEAEKSREDDESRRTSKTTDADGEDDGSRSLYDSSDDERWKKSPKHASSSGFDKNARRGEKSKHSIPMLESRIQDLLHRLQTLEDEKFSVDQKLVAVQFEKERASAHVESLERRTEELEETLKAHYEIADARKTKHASNEIPGLNVTYTQLRTATSRLLANKTKDELAAVIDHLSTAAEKLKLENDKLKRGGQSGTGVSNLKFMEMTKEIKALRREKAEAVEMAKAKAVSDAQTQKVELENTKLRNFAQKDAEKMKKLIQQIKSLEATNQNLSNEVASLRKQFGVKEDPTSLRGLHDDEDEDSSTTDSRAQRMKYAEKVAHLKGQLAEKDEIISTLTADGGDHNYTELRKLRRELEMWKAQCAQVKDQLAQHAERPGSGYRANTRLEANTAEIQGGMGEVIVERNALRENEAALEREVARLKAELNNFDSSFFEELEDLKNKYREAVKLNIKYEEHIRNLCNACGYNADRILSQPFRRQNSGGPSREHNSDY</sequence>
<feature type="coiled-coil region" evidence="8">
    <location>
        <begin position="2362"/>
        <end position="2396"/>
    </location>
</feature>
<feature type="coiled-coil region" evidence="8">
    <location>
        <begin position="842"/>
        <end position="890"/>
    </location>
</feature>